<evidence type="ECO:0000256" key="26">
    <source>
        <dbReference type="SAM" id="MobiDB-lite"/>
    </source>
</evidence>
<evidence type="ECO:0000256" key="14">
    <source>
        <dbReference type="ARBA" id="ARBA00022801"/>
    </source>
</evidence>
<sequence>MGRLLSNAADTRRRPKWLRYTLVTFAGLVALGLVTLVGGYIYLSQDLPDAAQLADYEPPLPSHLRDVNGEPFATFARERRIYTTYEDLPPELVEAFISAEDKTFFEHGGVDVTGFTNAVFDYVSKLGSGERAVGGSTITQQVAKNLLIGDEYSVTRKLKEIILATRIEDAFTKQQILELYLNQIFLGRNAYGVQAASFAYFGKPVTELTLPEAAYLAVLPKAPANYNPASEAGLRRATVRRNYVLSEMEDNGYITSGEAAAAKRTPIEAIERRVQLAQPRLGEYYTEAVRRDLIERYGEEGEHGIYTGGLWIRGTIDPVMQASAEMALRDALVRYDRGRGWRGASETIQLGGGWPERLRELNLPVGYDDWRAAVALSKSGGAVELGFADGSTGSMPSGQANLPVRGGGGTAYAEITPGDVFPVKETSEGSNVWKLRQIPEVGGGMVVQEVSSGRVLAMVGGFDARRSQYNRATQAMRQPGSAIKPFVYAAALENGFTPASIVVDGPYCVYQGAALGQKCFRNFSGRSAGPRTMRWGLEQSRNLMTVRLAFQTGMENVVELIDDMGIGDYQPYLAMSLGAGETTVLDLVNAYAMMANGGKRQRPVLYDLIQDRNGNAIYRSDDRECSGCNKPSYDGRGMPLPADNRPQAMDARTAYQVVHMLEGVVQRGTATALRRLERPMFGKTGTTNGPTNVWFVGGTPDIVAGIYLGFDQPQNMGGYAQGGTLAAPAVRQFFEETIPEDAEKKEFRIPEGIRMVRIDRRSGKKVFGSWPSGGYTPAVIWEAFKPENQPRQQVAEARDPFAEANPTQEVRSDSDFLQQQGGIY</sequence>
<dbReference type="InterPro" id="IPR031376">
    <property type="entry name" value="PCB_OB"/>
</dbReference>
<dbReference type="PANTHER" id="PTHR32282">
    <property type="entry name" value="BINDING PROTEIN TRANSPEPTIDASE, PUTATIVE-RELATED"/>
    <property type="match status" value="1"/>
</dbReference>
<dbReference type="Pfam" id="PF17092">
    <property type="entry name" value="PCB_OB"/>
    <property type="match status" value="1"/>
</dbReference>
<keyword evidence="17" id="KW-0573">Peptidoglycan synthesis</keyword>
<evidence type="ECO:0000259" key="29">
    <source>
        <dbReference type="Pfam" id="PF00912"/>
    </source>
</evidence>
<dbReference type="NCBIfam" id="TIGR02074">
    <property type="entry name" value="PBP_1a_fam"/>
    <property type="match status" value="1"/>
</dbReference>
<evidence type="ECO:0000256" key="15">
    <source>
        <dbReference type="ARBA" id="ARBA00022960"/>
    </source>
</evidence>
<evidence type="ECO:0000256" key="21">
    <source>
        <dbReference type="ARBA" id="ARBA00023268"/>
    </source>
</evidence>
<dbReference type="Gene3D" id="1.10.3810.10">
    <property type="entry name" value="Biosynthetic peptidoglycan transglycosylase-like"/>
    <property type="match status" value="1"/>
</dbReference>
<evidence type="ECO:0000259" key="30">
    <source>
        <dbReference type="Pfam" id="PF17092"/>
    </source>
</evidence>
<dbReference type="InterPro" id="IPR012338">
    <property type="entry name" value="Beta-lactam/transpept-like"/>
</dbReference>
<evidence type="ECO:0000256" key="24">
    <source>
        <dbReference type="ARBA" id="ARBA00044770"/>
    </source>
</evidence>
<evidence type="ECO:0000256" key="1">
    <source>
        <dbReference type="ARBA" id="ARBA00004249"/>
    </source>
</evidence>
<name>A0ABS7WNK2_9SPHN</name>
<keyword evidence="19 27" id="KW-0472">Membrane</keyword>
<keyword evidence="22" id="KW-0961">Cell wall biogenesis/degradation</keyword>
<evidence type="ECO:0000256" key="22">
    <source>
        <dbReference type="ARBA" id="ARBA00023316"/>
    </source>
</evidence>
<protein>
    <recommendedName>
        <fullName evidence="6">Penicillin-binding protein 1A</fullName>
        <ecNumber evidence="24">2.4.99.28</ecNumber>
        <ecNumber evidence="5">3.4.16.4</ecNumber>
    </recommendedName>
</protein>
<comment type="pathway">
    <text evidence="2">Cell wall biogenesis; peptidoglycan biosynthesis.</text>
</comment>
<evidence type="ECO:0000256" key="27">
    <source>
        <dbReference type="SAM" id="Phobius"/>
    </source>
</evidence>
<dbReference type="Proteomes" id="UP000824621">
    <property type="component" value="Unassembled WGS sequence"/>
</dbReference>
<accession>A0ABS7WNK2</accession>
<keyword evidence="9" id="KW-0121">Carboxypeptidase</keyword>
<dbReference type="Gene3D" id="3.40.710.10">
    <property type="entry name" value="DD-peptidase/beta-lactamase superfamily"/>
    <property type="match status" value="2"/>
</dbReference>
<evidence type="ECO:0000259" key="28">
    <source>
        <dbReference type="Pfam" id="PF00905"/>
    </source>
</evidence>
<evidence type="ECO:0000256" key="13">
    <source>
        <dbReference type="ARBA" id="ARBA00022692"/>
    </source>
</evidence>
<evidence type="ECO:0000256" key="17">
    <source>
        <dbReference type="ARBA" id="ARBA00022984"/>
    </source>
</evidence>
<evidence type="ECO:0000256" key="12">
    <source>
        <dbReference type="ARBA" id="ARBA00022679"/>
    </source>
</evidence>
<evidence type="ECO:0000256" key="18">
    <source>
        <dbReference type="ARBA" id="ARBA00022989"/>
    </source>
</evidence>
<dbReference type="InterPro" id="IPR001264">
    <property type="entry name" value="Glyco_trans_51"/>
</dbReference>
<keyword evidence="16" id="KW-0735">Signal-anchor</keyword>
<dbReference type="Pfam" id="PF00905">
    <property type="entry name" value="Transpeptidase"/>
    <property type="match status" value="1"/>
</dbReference>
<dbReference type="InterPro" id="IPR001460">
    <property type="entry name" value="PCN-bd_Tpept"/>
</dbReference>
<evidence type="ECO:0000256" key="10">
    <source>
        <dbReference type="ARBA" id="ARBA00022670"/>
    </source>
</evidence>
<keyword evidence="11" id="KW-0328">Glycosyltransferase</keyword>
<keyword evidence="8" id="KW-0997">Cell inner membrane</keyword>
<dbReference type="PANTHER" id="PTHR32282:SF27">
    <property type="entry name" value="PENICILLIN-BINDING PROTEIN 1A"/>
    <property type="match status" value="1"/>
</dbReference>
<dbReference type="InterPro" id="IPR023346">
    <property type="entry name" value="Lysozyme-like_dom_sf"/>
</dbReference>
<evidence type="ECO:0000256" key="19">
    <source>
        <dbReference type="ARBA" id="ARBA00023136"/>
    </source>
</evidence>
<evidence type="ECO:0000256" key="11">
    <source>
        <dbReference type="ARBA" id="ARBA00022676"/>
    </source>
</evidence>
<keyword evidence="12" id="KW-0808">Transferase</keyword>
<keyword evidence="18 27" id="KW-1133">Transmembrane helix</keyword>
<evidence type="ECO:0000256" key="25">
    <source>
        <dbReference type="ARBA" id="ARBA00049902"/>
    </source>
</evidence>
<evidence type="ECO:0000256" key="5">
    <source>
        <dbReference type="ARBA" id="ARBA00012448"/>
    </source>
</evidence>
<reference evidence="31 32" key="1">
    <citation type="submission" date="2021-04" db="EMBL/GenBank/DDBJ databases">
        <authorList>
            <person name="Pira H."/>
            <person name="Risdian C."/>
            <person name="Wink J."/>
        </authorList>
    </citation>
    <scope>NUCLEOTIDE SEQUENCE [LARGE SCALE GENOMIC DNA]</scope>
    <source>
        <strain evidence="31 32">DSM 107782</strain>
    </source>
</reference>
<comment type="similarity">
    <text evidence="4">In the N-terminal section; belongs to the glycosyltransferase 51 family.</text>
</comment>
<keyword evidence="20" id="KW-0046">Antibiotic resistance</keyword>
<evidence type="ECO:0000256" key="8">
    <source>
        <dbReference type="ARBA" id="ARBA00022519"/>
    </source>
</evidence>
<feature type="compositionally biased region" description="Polar residues" evidence="26">
    <location>
        <begin position="805"/>
        <end position="824"/>
    </location>
</feature>
<proteinExistence type="inferred from homology"/>
<evidence type="ECO:0000256" key="23">
    <source>
        <dbReference type="ARBA" id="ARBA00034000"/>
    </source>
</evidence>
<organism evidence="31 32">
    <name type="scientific">Pacificimonas aurantium</name>
    <dbReference type="NCBI Taxonomy" id="1250540"/>
    <lineage>
        <taxon>Bacteria</taxon>
        <taxon>Pseudomonadati</taxon>
        <taxon>Pseudomonadota</taxon>
        <taxon>Alphaproteobacteria</taxon>
        <taxon>Sphingomonadales</taxon>
        <taxon>Sphingosinicellaceae</taxon>
        <taxon>Pacificimonas</taxon>
    </lineage>
</organism>
<evidence type="ECO:0000256" key="2">
    <source>
        <dbReference type="ARBA" id="ARBA00004752"/>
    </source>
</evidence>
<comment type="caution">
    <text evidence="31">The sequence shown here is derived from an EMBL/GenBank/DDBJ whole genome shotgun (WGS) entry which is preliminary data.</text>
</comment>
<dbReference type="SUPFAM" id="SSF53955">
    <property type="entry name" value="Lysozyme-like"/>
    <property type="match status" value="1"/>
</dbReference>
<keyword evidence="14" id="KW-0378">Hydrolase</keyword>
<evidence type="ECO:0000256" key="16">
    <source>
        <dbReference type="ARBA" id="ARBA00022968"/>
    </source>
</evidence>
<keyword evidence="13 27" id="KW-0812">Transmembrane</keyword>
<comment type="catalytic activity">
    <reaction evidence="23">
        <text>Preferential cleavage: (Ac)2-L-Lys-D-Ala-|-D-Ala. Also transpeptidation of peptidyl-alanyl moieties that are N-acyl substituents of D-alanine.</text>
        <dbReference type="EC" id="3.4.16.4"/>
    </reaction>
</comment>
<evidence type="ECO:0000256" key="7">
    <source>
        <dbReference type="ARBA" id="ARBA00022475"/>
    </source>
</evidence>
<comment type="catalytic activity">
    <reaction evidence="25">
        <text>[GlcNAc-(1-&gt;4)-Mur2Ac(oyl-L-Ala-gamma-D-Glu-L-Lys-D-Ala-D-Ala)](n)-di-trans,octa-cis-undecaprenyl diphosphate + beta-D-GlcNAc-(1-&gt;4)-Mur2Ac(oyl-L-Ala-gamma-D-Glu-L-Lys-D-Ala-D-Ala)-di-trans,octa-cis-undecaprenyl diphosphate = [GlcNAc-(1-&gt;4)-Mur2Ac(oyl-L-Ala-gamma-D-Glu-L-Lys-D-Ala-D-Ala)](n+1)-di-trans,octa-cis-undecaprenyl diphosphate + di-trans,octa-cis-undecaprenyl diphosphate + H(+)</text>
        <dbReference type="Rhea" id="RHEA:23708"/>
        <dbReference type="Rhea" id="RHEA-COMP:9602"/>
        <dbReference type="Rhea" id="RHEA-COMP:9603"/>
        <dbReference type="ChEBI" id="CHEBI:15378"/>
        <dbReference type="ChEBI" id="CHEBI:58405"/>
        <dbReference type="ChEBI" id="CHEBI:60033"/>
        <dbReference type="ChEBI" id="CHEBI:78435"/>
        <dbReference type="EC" id="2.4.99.28"/>
    </reaction>
</comment>
<keyword evidence="7" id="KW-1003">Cell membrane</keyword>
<gene>
    <name evidence="31" type="ORF">KCN53_10950</name>
</gene>
<feature type="domain" description="Glycosyl transferase family 51" evidence="29">
    <location>
        <begin position="69"/>
        <end position="248"/>
    </location>
</feature>
<evidence type="ECO:0000313" key="32">
    <source>
        <dbReference type="Proteomes" id="UP000824621"/>
    </source>
</evidence>
<keyword evidence="10" id="KW-0645">Protease</keyword>
<evidence type="ECO:0000256" key="9">
    <source>
        <dbReference type="ARBA" id="ARBA00022645"/>
    </source>
</evidence>
<keyword evidence="32" id="KW-1185">Reference proteome</keyword>
<feature type="domain" description="Penicillin-binding protein OB-like" evidence="30">
    <location>
        <begin position="341"/>
        <end position="441"/>
    </location>
</feature>
<feature type="transmembrane region" description="Helical" evidence="27">
    <location>
        <begin position="20"/>
        <end position="43"/>
    </location>
</feature>
<dbReference type="EC" id="2.4.99.28" evidence="24"/>
<feature type="domain" description="Penicillin-binding protein transpeptidase" evidence="28">
    <location>
        <begin position="443"/>
        <end position="734"/>
    </location>
</feature>
<dbReference type="InterPro" id="IPR036950">
    <property type="entry name" value="PBP_transglycosylase"/>
</dbReference>
<keyword evidence="21" id="KW-0511">Multifunctional enzyme</keyword>
<evidence type="ECO:0000256" key="20">
    <source>
        <dbReference type="ARBA" id="ARBA00023251"/>
    </source>
</evidence>
<comment type="similarity">
    <text evidence="3">In the C-terminal section; belongs to the transpeptidase family.</text>
</comment>
<evidence type="ECO:0000256" key="6">
    <source>
        <dbReference type="ARBA" id="ARBA00018638"/>
    </source>
</evidence>
<keyword evidence="15" id="KW-0133">Cell shape</keyword>
<dbReference type="EC" id="3.4.16.4" evidence="5"/>
<evidence type="ECO:0000256" key="4">
    <source>
        <dbReference type="ARBA" id="ARBA00007739"/>
    </source>
</evidence>
<dbReference type="InterPro" id="IPR050396">
    <property type="entry name" value="Glycosyltr_51/Transpeptidase"/>
</dbReference>
<feature type="region of interest" description="Disordered" evidence="26">
    <location>
        <begin position="790"/>
        <end position="824"/>
    </location>
</feature>
<comment type="subcellular location">
    <subcellularLocation>
        <location evidence="1">Cell inner membrane</location>
        <topology evidence="1">Single-pass type II membrane protein</topology>
    </subcellularLocation>
</comment>
<dbReference type="Pfam" id="PF00912">
    <property type="entry name" value="Transgly"/>
    <property type="match status" value="1"/>
</dbReference>
<dbReference type="EMBL" id="JAGSGB010000002">
    <property type="protein sequence ID" value="MBZ6379147.1"/>
    <property type="molecule type" value="Genomic_DNA"/>
</dbReference>
<dbReference type="SUPFAM" id="SSF56601">
    <property type="entry name" value="beta-lactamase/transpeptidase-like"/>
    <property type="match status" value="1"/>
</dbReference>
<evidence type="ECO:0000313" key="31">
    <source>
        <dbReference type="EMBL" id="MBZ6379147.1"/>
    </source>
</evidence>
<evidence type="ECO:0000256" key="3">
    <source>
        <dbReference type="ARBA" id="ARBA00007090"/>
    </source>
</evidence>